<reference evidence="1 2" key="1">
    <citation type="journal article" date="2016" name="Nat. Commun.">
        <title>Thousands of microbial genomes shed light on interconnected biogeochemical processes in an aquifer system.</title>
        <authorList>
            <person name="Anantharaman K."/>
            <person name="Brown C.T."/>
            <person name="Hug L.A."/>
            <person name="Sharon I."/>
            <person name="Castelle C.J."/>
            <person name="Probst A.J."/>
            <person name="Thomas B.C."/>
            <person name="Singh A."/>
            <person name="Wilkins M.J."/>
            <person name="Karaoz U."/>
            <person name="Brodie E.L."/>
            <person name="Williams K.H."/>
            <person name="Hubbard S.S."/>
            <person name="Banfield J.F."/>
        </authorList>
    </citation>
    <scope>NUCLEOTIDE SEQUENCE [LARGE SCALE GENOMIC DNA]</scope>
    <source>
        <strain evidence="2">RIFCSPLOWO2_12_FULL_64_10</strain>
    </source>
</reference>
<sequence length="200" mass="22817">MRQNGKDQEVPEPSHPLDELFLVKPGDVLELWMEGSRVVRTLIECREELAGNAYQWVWMFLDDGSLIEASPDGFFRYREHQILRQGTAHYEEIVAQDGALVRFEERVREGSSAERPVAFTYDDRTYQITSTGTVYTRTSGDEPDLLTWKSFSEKPAENVYFGLADADDETRVGVGLWTAHVCLSFGKALEPADLSEVYRK</sequence>
<proteinExistence type="predicted"/>
<evidence type="ECO:0000313" key="1">
    <source>
        <dbReference type="EMBL" id="OGG49764.1"/>
    </source>
</evidence>
<protein>
    <recommendedName>
        <fullName evidence="3">DUF4178 domain-containing protein</fullName>
    </recommendedName>
</protein>
<dbReference type="Proteomes" id="UP000178606">
    <property type="component" value="Unassembled WGS sequence"/>
</dbReference>
<dbReference type="EMBL" id="MFKF01000224">
    <property type="protein sequence ID" value="OGG49764.1"/>
    <property type="molecule type" value="Genomic_DNA"/>
</dbReference>
<evidence type="ECO:0008006" key="3">
    <source>
        <dbReference type="Google" id="ProtNLM"/>
    </source>
</evidence>
<dbReference type="AlphaFoldDB" id="A0A1F6CKI6"/>
<name>A0A1F6CKI6_HANXR</name>
<gene>
    <name evidence="1" type="ORF">A3F84_16815</name>
</gene>
<accession>A0A1F6CKI6</accession>
<comment type="caution">
    <text evidence="1">The sequence shown here is derived from an EMBL/GenBank/DDBJ whole genome shotgun (WGS) entry which is preliminary data.</text>
</comment>
<evidence type="ECO:0000313" key="2">
    <source>
        <dbReference type="Proteomes" id="UP000178606"/>
    </source>
</evidence>
<organism evidence="1 2">
    <name type="scientific">Handelsmanbacteria sp. (strain RIFCSPLOWO2_12_FULL_64_10)</name>
    <dbReference type="NCBI Taxonomy" id="1817868"/>
    <lineage>
        <taxon>Bacteria</taxon>
        <taxon>Candidatus Handelsmaniibacteriota</taxon>
    </lineage>
</organism>